<dbReference type="Pfam" id="PF00059">
    <property type="entry name" value="Lectin_C"/>
    <property type="match status" value="1"/>
</dbReference>
<proteinExistence type="predicted"/>
<evidence type="ECO:0000313" key="3">
    <source>
        <dbReference type="Proteomes" id="UP000472260"/>
    </source>
</evidence>
<accession>A0A671N536</accession>
<feature type="domain" description="C-type lectin" evidence="1">
    <location>
        <begin position="60"/>
        <end position="180"/>
    </location>
</feature>
<dbReference type="Ensembl" id="ENSSANT00000040535.1">
    <property type="protein sequence ID" value="ENSSANP00000038091.1"/>
    <property type="gene ID" value="ENSSANG00000019394.1"/>
</dbReference>
<evidence type="ECO:0000313" key="2">
    <source>
        <dbReference type="Ensembl" id="ENSSANP00000038091.1"/>
    </source>
</evidence>
<sequence length="189" mass="21921">VEIMFPCLLLLNSNNHLCNHSENGIQMTWDTSNEQPEVDGCAFLQRGLKKLQDAECTAKYAFFCMNIIEFLLVCQKETWDGALEYCQQLNNDLASLSTMERINSALLEITQAETEYVWTGLRFLAGDWFWVTGDNLNYTAWYQNEQPQCPARDLHCGALDKQTRVWTHRNCEEKLNFLCQNKVMKQTDS</sequence>
<dbReference type="SMART" id="SM00034">
    <property type="entry name" value="CLECT"/>
    <property type="match status" value="1"/>
</dbReference>
<dbReference type="InterPro" id="IPR016187">
    <property type="entry name" value="CTDL_fold"/>
</dbReference>
<keyword evidence="3" id="KW-1185">Reference proteome</keyword>
<dbReference type="Proteomes" id="UP000472260">
    <property type="component" value="Unassembled WGS sequence"/>
</dbReference>
<dbReference type="InterPro" id="IPR016186">
    <property type="entry name" value="C-type_lectin-like/link_sf"/>
</dbReference>
<dbReference type="PANTHER" id="PTHR45784:SF8">
    <property type="entry name" value="C-TYPE MANNOSE RECEPTOR 2-RELATED"/>
    <property type="match status" value="1"/>
</dbReference>
<evidence type="ECO:0000259" key="1">
    <source>
        <dbReference type="PROSITE" id="PS50041"/>
    </source>
</evidence>
<dbReference type="SUPFAM" id="SSF56436">
    <property type="entry name" value="C-type lectin-like"/>
    <property type="match status" value="1"/>
</dbReference>
<dbReference type="PROSITE" id="PS50041">
    <property type="entry name" value="C_TYPE_LECTIN_2"/>
    <property type="match status" value="1"/>
</dbReference>
<protein>
    <recommendedName>
        <fullName evidence="1">C-type lectin domain-containing protein</fullName>
    </recommendedName>
</protein>
<name>A0A671N536_9TELE</name>
<dbReference type="InterPro" id="IPR001304">
    <property type="entry name" value="C-type_lectin-like"/>
</dbReference>
<dbReference type="Gene3D" id="3.10.100.10">
    <property type="entry name" value="Mannose-Binding Protein A, subunit A"/>
    <property type="match status" value="1"/>
</dbReference>
<reference evidence="2" key="1">
    <citation type="submission" date="2025-08" db="UniProtKB">
        <authorList>
            <consortium name="Ensembl"/>
        </authorList>
    </citation>
    <scope>IDENTIFICATION</scope>
</reference>
<dbReference type="AlphaFoldDB" id="A0A671N536"/>
<dbReference type="PANTHER" id="PTHR45784">
    <property type="entry name" value="C-TYPE LECTIN DOMAIN FAMILY 20 MEMBER A-RELATED"/>
    <property type="match status" value="1"/>
</dbReference>
<reference evidence="2" key="2">
    <citation type="submission" date="2025-09" db="UniProtKB">
        <authorList>
            <consortium name="Ensembl"/>
        </authorList>
    </citation>
    <scope>IDENTIFICATION</scope>
</reference>
<organism evidence="2 3">
    <name type="scientific">Sinocyclocheilus anshuiensis</name>
    <dbReference type="NCBI Taxonomy" id="1608454"/>
    <lineage>
        <taxon>Eukaryota</taxon>
        <taxon>Metazoa</taxon>
        <taxon>Chordata</taxon>
        <taxon>Craniata</taxon>
        <taxon>Vertebrata</taxon>
        <taxon>Euteleostomi</taxon>
        <taxon>Actinopterygii</taxon>
        <taxon>Neopterygii</taxon>
        <taxon>Teleostei</taxon>
        <taxon>Ostariophysi</taxon>
        <taxon>Cypriniformes</taxon>
        <taxon>Cyprinidae</taxon>
        <taxon>Cyprininae</taxon>
        <taxon>Sinocyclocheilus</taxon>
    </lineage>
</organism>
<dbReference type="CDD" id="cd00037">
    <property type="entry name" value="CLECT"/>
    <property type="match status" value="1"/>
</dbReference>